<feature type="signal peptide" evidence="2">
    <location>
        <begin position="1"/>
        <end position="25"/>
    </location>
</feature>
<dbReference type="GO" id="GO:0015159">
    <property type="term" value="F:polysaccharide transmembrane transporter activity"/>
    <property type="evidence" value="ECO:0007669"/>
    <property type="project" value="InterPro"/>
</dbReference>
<protein>
    <submittedName>
        <fullName evidence="5">Polysaccharide export protein</fullName>
    </submittedName>
</protein>
<gene>
    <name evidence="5" type="ordered locus">Caka_0390</name>
</gene>
<dbReference type="InterPro" id="IPR003715">
    <property type="entry name" value="Poly_export_N"/>
</dbReference>
<keyword evidence="6" id="KW-1185">Reference proteome</keyword>
<keyword evidence="1 2" id="KW-0732">Signal</keyword>
<proteinExistence type="predicted"/>
<dbReference type="Gene3D" id="3.10.560.10">
    <property type="entry name" value="Outer membrane lipoprotein wza domain like"/>
    <property type="match status" value="1"/>
</dbReference>
<evidence type="ECO:0000313" key="6">
    <source>
        <dbReference type="Proteomes" id="UP000000925"/>
    </source>
</evidence>
<dbReference type="AlphaFoldDB" id="D5EMK9"/>
<dbReference type="KEGG" id="caa:Caka_0390"/>
<dbReference type="eggNOG" id="COG1596">
    <property type="taxonomic scope" value="Bacteria"/>
</dbReference>
<organism evidence="5 6">
    <name type="scientific">Coraliomargarita akajimensis (strain DSM 45221 / IAM 15411 / JCM 23193 / KCTC 12865 / 04OKA010-24)</name>
    <dbReference type="NCBI Taxonomy" id="583355"/>
    <lineage>
        <taxon>Bacteria</taxon>
        <taxon>Pseudomonadati</taxon>
        <taxon>Verrucomicrobiota</taxon>
        <taxon>Opitutia</taxon>
        <taxon>Puniceicoccales</taxon>
        <taxon>Coraliomargaritaceae</taxon>
        <taxon>Coraliomargarita</taxon>
    </lineage>
</organism>
<dbReference type="InterPro" id="IPR049712">
    <property type="entry name" value="Poly_export"/>
</dbReference>
<dbReference type="PANTHER" id="PTHR33619:SF3">
    <property type="entry name" value="POLYSACCHARIDE EXPORT PROTEIN GFCE-RELATED"/>
    <property type="match status" value="1"/>
</dbReference>
<evidence type="ECO:0000259" key="4">
    <source>
        <dbReference type="Pfam" id="PF10531"/>
    </source>
</evidence>
<evidence type="ECO:0000313" key="5">
    <source>
        <dbReference type="EMBL" id="ADE53415.1"/>
    </source>
</evidence>
<dbReference type="RefSeq" id="WP_013042140.1">
    <property type="nucleotide sequence ID" value="NC_014008.1"/>
</dbReference>
<evidence type="ECO:0000256" key="2">
    <source>
        <dbReference type="SAM" id="SignalP"/>
    </source>
</evidence>
<feature type="domain" description="Polysaccharide export protein N-terminal" evidence="3">
    <location>
        <begin position="54"/>
        <end position="125"/>
    </location>
</feature>
<evidence type="ECO:0000259" key="3">
    <source>
        <dbReference type="Pfam" id="PF02563"/>
    </source>
</evidence>
<feature type="domain" description="Soluble ligand binding" evidence="4">
    <location>
        <begin position="133"/>
        <end position="188"/>
    </location>
</feature>
<evidence type="ECO:0000256" key="1">
    <source>
        <dbReference type="ARBA" id="ARBA00022729"/>
    </source>
</evidence>
<name>D5EMK9_CORAD</name>
<dbReference type="OrthoDB" id="193635at2"/>
<feature type="chain" id="PRO_5003071610" evidence="2">
    <location>
        <begin position="26"/>
        <end position="225"/>
    </location>
</feature>
<dbReference type="PANTHER" id="PTHR33619">
    <property type="entry name" value="POLYSACCHARIDE EXPORT PROTEIN GFCE-RELATED"/>
    <property type="match status" value="1"/>
</dbReference>
<reference evidence="5 6" key="1">
    <citation type="journal article" date="2010" name="Stand. Genomic Sci.">
        <title>Complete genome sequence of Coraliomargarita akajimensis type strain (04OKA010-24).</title>
        <authorList>
            <person name="Mavromatis K."/>
            <person name="Abt B."/>
            <person name="Brambilla E."/>
            <person name="Lapidus A."/>
            <person name="Copeland A."/>
            <person name="Deshpande S."/>
            <person name="Nolan M."/>
            <person name="Lucas S."/>
            <person name="Tice H."/>
            <person name="Cheng J.F."/>
            <person name="Han C."/>
            <person name="Detter J.C."/>
            <person name="Woyke T."/>
            <person name="Goodwin L."/>
            <person name="Pitluck S."/>
            <person name="Held B."/>
            <person name="Brettin T."/>
            <person name="Tapia R."/>
            <person name="Ivanova N."/>
            <person name="Mikhailova N."/>
            <person name="Pati A."/>
            <person name="Liolios K."/>
            <person name="Chen A."/>
            <person name="Palaniappan K."/>
            <person name="Land M."/>
            <person name="Hauser L."/>
            <person name="Chang Y.J."/>
            <person name="Jeffries C.D."/>
            <person name="Rohde M."/>
            <person name="Goker M."/>
            <person name="Bristow J."/>
            <person name="Eisen J.A."/>
            <person name="Markowitz V."/>
            <person name="Hugenholtz P."/>
            <person name="Klenk H.P."/>
            <person name="Kyrpides N.C."/>
        </authorList>
    </citation>
    <scope>NUCLEOTIDE SEQUENCE [LARGE SCALE GENOMIC DNA]</scope>
    <source>
        <strain evidence="6">DSM 45221 / IAM 15411 / JCM 23193 / KCTC 12865</strain>
    </source>
</reference>
<dbReference type="STRING" id="583355.Caka_0390"/>
<dbReference type="EMBL" id="CP001998">
    <property type="protein sequence ID" value="ADE53415.1"/>
    <property type="molecule type" value="Genomic_DNA"/>
</dbReference>
<accession>D5EMK9</accession>
<dbReference type="InterPro" id="IPR019554">
    <property type="entry name" value="Soluble_ligand-bd"/>
</dbReference>
<sequence>MSLSLCRRFICCVLGFIVCLHVVQAAGAETPVPANTTNGLLPAGSESDGSSVIYRLSPFDKISVSVYGEPDLSSEQLISDSGTAFIPLIGPVKVGGKTVNEASKLIEKAFKEQEYLRRPLVTISIEKFSPKKLTVMGEVNSPGSVEIPPGMNGMAIQIAIAEAGGFKNTAKRSEVSLTRAKSAGGEPSLVVANVDSILKAKASGQRVKTIQVHAGDVVFVPRRVF</sequence>
<dbReference type="HOGENOM" id="CLU_038343_3_3_0"/>
<dbReference type="Proteomes" id="UP000000925">
    <property type="component" value="Chromosome"/>
</dbReference>
<dbReference type="Pfam" id="PF10531">
    <property type="entry name" value="SLBB"/>
    <property type="match status" value="1"/>
</dbReference>
<dbReference type="Pfam" id="PF02563">
    <property type="entry name" value="Poly_export"/>
    <property type="match status" value="1"/>
</dbReference>
<dbReference type="Gene3D" id="3.30.1950.10">
    <property type="entry name" value="wza like domain"/>
    <property type="match status" value="1"/>
</dbReference>